<sequence>MKLIFALIFLSHCIDLKSHDHEGMMVSEKLVALSEADEMYKDFETFDDFYNSDLPNTVLNTSEALSKYSRFLDYSANEARLKFDHVIQNEFDIFENAYDAGARASTGASYFSDTLTTTGICLFEKNYGCAVSMGSSIVSAVNANYIFHNYFRERDLSDFKTQIENNYATDIEKATHTAKNDATNYWNEINNFIDDSSLSDHKGKARLARDLQRKGVTESNIDSFIDNLEKNRYGNTQQTKKAAKKLLKKAKKFIRSNSRVAEEVSKATQLFQALGGNLSKDAMKAVEIYGGFSTAATRVANQDYLGAALSVVGVFKKKRPDPAQLRFKAIMNALGLLDKKLDRILVNQQTIIKNQFKIMSSLRRIEVGMSEGFDLTYHAIQRKTDDILRAIYSNDDRQLGACNGFSILANAYTAPDSLYIRNLNTFNKYTYSGNTYKRLVNSSVSERLDYLFEKYLDEFQKCDETLSNLLSGIRDNRGIDQYLILKVFKEGQQEERKLNQSNKSYLYYADEFVNNVYLKQYDYYTKSFNNWINTNEITNIEIDKADLSDLYLFEAPIKLLKNNNLDRFKTYKYEDLKSVVELYYGSMPGQNQLRNSIKTPLSITVLKTVAEPINRIHHLYGMFKQDKYIGMSGLKEIEETQAIKGWELLSQAHQLVQLALAQLSIADGRALMPFLMHDSFRDDEETHKNIVTLLENNYQLRTNFLRYLIHQMLTRESRTLREYAFYIDTGNTKVIKAWFNDLANDVYTGNTIPLSFNIRCLNENDKESDKCPEGGSRYYSNIEIQIIYTGKADSYITSWFELPGWQDIMDEKIEIDKSVYDLLILQKKMASEIVTYNFNQELIESLKNNNKEEMSQPLAKLYRLGLINSMGIDHQEFIK</sequence>
<evidence type="ECO:0000313" key="1">
    <source>
        <dbReference type="EMBL" id="MFC3193194.1"/>
    </source>
</evidence>
<proteinExistence type="predicted"/>
<protein>
    <submittedName>
        <fullName evidence="1">Uncharacterized protein</fullName>
    </submittedName>
</protein>
<comment type="caution">
    <text evidence="1">The sequence shown here is derived from an EMBL/GenBank/DDBJ whole genome shotgun (WGS) entry which is preliminary data.</text>
</comment>
<keyword evidence="2" id="KW-1185">Reference proteome</keyword>
<dbReference type="RefSeq" id="WP_157892652.1">
    <property type="nucleotide sequence ID" value="NZ_JBHRTS010000002.1"/>
</dbReference>
<evidence type="ECO:0000313" key="2">
    <source>
        <dbReference type="Proteomes" id="UP001595533"/>
    </source>
</evidence>
<dbReference type="Proteomes" id="UP001595533">
    <property type="component" value="Unassembled WGS sequence"/>
</dbReference>
<accession>A0ABV7J5I3</accession>
<name>A0ABV7J5I3_9GAMM</name>
<dbReference type="EMBL" id="JBHRTS010000002">
    <property type="protein sequence ID" value="MFC3193194.1"/>
    <property type="molecule type" value="Genomic_DNA"/>
</dbReference>
<gene>
    <name evidence="1" type="ORF">ACFODZ_02955</name>
</gene>
<reference evidence="2" key="1">
    <citation type="journal article" date="2019" name="Int. J. Syst. Evol. Microbiol.">
        <title>The Global Catalogue of Microorganisms (GCM) 10K type strain sequencing project: providing services to taxonomists for standard genome sequencing and annotation.</title>
        <authorList>
            <consortium name="The Broad Institute Genomics Platform"/>
            <consortium name="The Broad Institute Genome Sequencing Center for Infectious Disease"/>
            <person name="Wu L."/>
            <person name="Ma J."/>
        </authorList>
    </citation>
    <scope>NUCLEOTIDE SEQUENCE [LARGE SCALE GENOMIC DNA]</scope>
    <source>
        <strain evidence="2">KCTC 42953</strain>
    </source>
</reference>
<organism evidence="1 2">
    <name type="scientific">Marinicella sediminis</name>
    <dbReference type="NCBI Taxonomy" id="1792834"/>
    <lineage>
        <taxon>Bacteria</taxon>
        <taxon>Pseudomonadati</taxon>
        <taxon>Pseudomonadota</taxon>
        <taxon>Gammaproteobacteria</taxon>
        <taxon>Lysobacterales</taxon>
        <taxon>Marinicellaceae</taxon>
        <taxon>Marinicella</taxon>
    </lineage>
</organism>